<dbReference type="InterPro" id="IPR016163">
    <property type="entry name" value="Ald_DH_C"/>
</dbReference>
<accession>A0A9P4M7P6</accession>
<dbReference type="FunFam" id="3.40.605.10:FF:000012">
    <property type="entry name" value="NAD-dependent succinate-semialdehyde dehydrogenase"/>
    <property type="match status" value="1"/>
</dbReference>
<dbReference type="OrthoDB" id="310895at2759"/>
<name>A0A9P4M7P6_9PEZI</name>
<dbReference type="PANTHER" id="PTHR43217:SF2">
    <property type="entry name" value="SUCCINATE-SEMIALDEHYDE DEHYDROGENASE [NADP(+)]"/>
    <property type="match status" value="1"/>
</dbReference>
<dbReference type="GO" id="GO:0004777">
    <property type="term" value="F:succinate-semialdehyde dehydrogenase (NAD+) activity"/>
    <property type="evidence" value="ECO:0007669"/>
    <property type="project" value="TreeGrafter"/>
</dbReference>
<comment type="caution">
    <text evidence="5">The sequence shown here is derived from an EMBL/GenBank/DDBJ whole genome shotgun (WGS) entry which is preliminary data.</text>
</comment>
<dbReference type="AlphaFoldDB" id="A0A9P4M7P6"/>
<dbReference type="Gene3D" id="3.40.309.10">
    <property type="entry name" value="Aldehyde Dehydrogenase, Chain A, domain 2"/>
    <property type="match status" value="1"/>
</dbReference>
<dbReference type="InterPro" id="IPR044148">
    <property type="entry name" value="ALDH_GabD1-like"/>
</dbReference>
<dbReference type="InterPro" id="IPR047110">
    <property type="entry name" value="GABD/Sad-like"/>
</dbReference>
<evidence type="ECO:0000313" key="6">
    <source>
        <dbReference type="Proteomes" id="UP000799772"/>
    </source>
</evidence>
<evidence type="ECO:0000259" key="4">
    <source>
        <dbReference type="Pfam" id="PF00171"/>
    </source>
</evidence>
<dbReference type="PANTHER" id="PTHR43217">
    <property type="entry name" value="SUCCINATE SEMIALDEHYDE DEHYDROGENASE [NAD(P)+] SAD"/>
    <property type="match status" value="1"/>
</dbReference>
<dbReference type="Proteomes" id="UP000799772">
    <property type="component" value="Unassembled WGS sequence"/>
</dbReference>
<feature type="domain" description="Aldehyde dehydrogenase" evidence="4">
    <location>
        <begin position="5"/>
        <end position="456"/>
    </location>
</feature>
<evidence type="ECO:0000256" key="1">
    <source>
        <dbReference type="ARBA" id="ARBA00009986"/>
    </source>
</evidence>
<keyword evidence="2" id="KW-0521">NADP</keyword>
<gene>
    <name evidence="5" type="ORF">NA57DRAFT_67027</name>
</gene>
<organism evidence="5 6">
    <name type="scientific">Rhizodiscina lignyota</name>
    <dbReference type="NCBI Taxonomy" id="1504668"/>
    <lineage>
        <taxon>Eukaryota</taxon>
        <taxon>Fungi</taxon>
        <taxon>Dikarya</taxon>
        <taxon>Ascomycota</taxon>
        <taxon>Pezizomycotina</taxon>
        <taxon>Dothideomycetes</taxon>
        <taxon>Pleosporomycetidae</taxon>
        <taxon>Aulographales</taxon>
        <taxon>Rhizodiscinaceae</taxon>
        <taxon>Rhizodiscina</taxon>
    </lineage>
</organism>
<dbReference type="InterPro" id="IPR015590">
    <property type="entry name" value="Aldehyde_DH_dom"/>
</dbReference>
<reference evidence="5" key="1">
    <citation type="journal article" date="2020" name="Stud. Mycol.">
        <title>101 Dothideomycetes genomes: a test case for predicting lifestyles and emergence of pathogens.</title>
        <authorList>
            <person name="Haridas S."/>
            <person name="Albert R."/>
            <person name="Binder M."/>
            <person name="Bloem J."/>
            <person name="Labutti K."/>
            <person name="Salamov A."/>
            <person name="Andreopoulos B."/>
            <person name="Baker S."/>
            <person name="Barry K."/>
            <person name="Bills G."/>
            <person name="Bluhm B."/>
            <person name="Cannon C."/>
            <person name="Castanera R."/>
            <person name="Culley D."/>
            <person name="Daum C."/>
            <person name="Ezra D."/>
            <person name="Gonzalez J."/>
            <person name="Henrissat B."/>
            <person name="Kuo A."/>
            <person name="Liang C."/>
            <person name="Lipzen A."/>
            <person name="Lutzoni F."/>
            <person name="Magnuson J."/>
            <person name="Mondo S."/>
            <person name="Nolan M."/>
            <person name="Ohm R."/>
            <person name="Pangilinan J."/>
            <person name="Park H.-J."/>
            <person name="Ramirez L."/>
            <person name="Alfaro M."/>
            <person name="Sun H."/>
            <person name="Tritt A."/>
            <person name="Yoshinaga Y."/>
            <person name="Zwiers L.-H."/>
            <person name="Turgeon B."/>
            <person name="Goodwin S."/>
            <person name="Spatafora J."/>
            <person name="Crous P."/>
            <person name="Grigoriev I."/>
        </authorList>
    </citation>
    <scope>NUCLEOTIDE SEQUENCE</scope>
    <source>
        <strain evidence="5">CBS 133067</strain>
    </source>
</reference>
<proteinExistence type="inferred from homology"/>
<comment type="similarity">
    <text evidence="1">Belongs to the aldehyde dehydrogenase family.</text>
</comment>
<dbReference type="CDD" id="cd07100">
    <property type="entry name" value="ALDH_SSADH1_GabD1"/>
    <property type="match status" value="1"/>
</dbReference>
<protein>
    <submittedName>
        <fullName evidence="5">Aldehyde dehydrogenase</fullName>
    </submittedName>
</protein>
<dbReference type="GO" id="GO:0004030">
    <property type="term" value="F:aldehyde dehydrogenase [NAD(P)+] activity"/>
    <property type="evidence" value="ECO:0007669"/>
    <property type="project" value="InterPro"/>
</dbReference>
<evidence type="ECO:0000256" key="2">
    <source>
        <dbReference type="ARBA" id="ARBA00022857"/>
    </source>
</evidence>
<dbReference type="EMBL" id="ML978128">
    <property type="protein sequence ID" value="KAF2097527.1"/>
    <property type="molecule type" value="Genomic_DNA"/>
</dbReference>
<dbReference type="SUPFAM" id="SSF53720">
    <property type="entry name" value="ALDH-like"/>
    <property type="match status" value="1"/>
</dbReference>
<evidence type="ECO:0000256" key="3">
    <source>
        <dbReference type="ARBA" id="ARBA00023002"/>
    </source>
</evidence>
<dbReference type="InterPro" id="IPR016162">
    <property type="entry name" value="Ald_DH_N"/>
</dbReference>
<dbReference type="Gene3D" id="3.40.605.10">
    <property type="entry name" value="Aldehyde Dehydrogenase, Chain A, domain 1"/>
    <property type="match status" value="1"/>
</dbReference>
<keyword evidence="6" id="KW-1185">Reference proteome</keyword>
<dbReference type="InterPro" id="IPR016161">
    <property type="entry name" value="Ald_DH/histidinol_DH"/>
</dbReference>
<dbReference type="Pfam" id="PF00171">
    <property type="entry name" value="Aldedh"/>
    <property type="match status" value="1"/>
</dbReference>
<sequence length="469" mass="50834">MSAPQSRYKTINPATGKVEKVFPETTDAEVTAALDKAHTAYGEWSTRPIAERAEFLRKAASHLRQRAEEYAQLMTREMGKLIDQARAETALAADILEYYSKNGEKFLQPKPVPEAPGTTILTQPIGVIMAVEPWNFPYYQLARVAGPQLVSGNVVIFKHASAVPACALAFARLFEHADTPEGVYTNLFCTPKQVNMLIDDYRVRGVTLTGSEKAGAAVAERAGRNLKKVVLELGGSDPFVVLPDADLENAAKQAVIGRMITTGQTCVCSKRFIVIGKERGQVFLDGMVKYMSRLQPGDPQDEKTSLGPLVAEDALTGLLSQIEQAKSHGARVVLGGKRVDRPGWYLEPTIITDITPENPLYYEETFGPIASFYVVDTEQEAIDLANATKFGLGGSVFGADVKHAHEVASKIYTGMVCVNCLPYTGPETPFGGVANSGYGRELGEMGMGEFVNHKTVRNAPGEGGWGLTL</sequence>
<keyword evidence="3" id="KW-0560">Oxidoreductase</keyword>
<evidence type="ECO:0000313" key="5">
    <source>
        <dbReference type="EMBL" id="KAF2097527.1"/>
    </source>
</evidence>